<organism evidence="2">
    <name type="scientific">Aphanomyces astaci</name>
    <name type="common">Crayfish plague agent</name>
    <dbReference type="NCBI Taxonomy" id="112090"/>
    <lineage>
        <taxon>Eukaryota</taxon>
        <taxon>Sar</taxon>
        <taxon>Stramenopiles</taxon>
        <taxon>Oomycota</taxon>
        <taxon>Saprolegniomycetes</taxon>
        <taxon>Saprolegniales</taxon>
        <taxon>Verrucalvaceae</taxon>
        <taxon>Aphanomyces</taxon>
    </lineage>
</organism>
<protein>
    <submittedName>
        <fullName evidence="2">Uncharacterized protein</fullName>
    </submittedName>
</protein>
<sequence length="107" mass="11718">MDVVIAWMACEASYVRWEGGDKHSGATKASLATEIVGKLGAHGIVDEDSIQKEVHRICPYYYTLDEVMRDRASTAPLVTSDDLDLGGSDNEAEPSLPPQASEHEKKR</sequence>
<dbReference type="RefSeq" id="XP_009846798.1">
    <property type="nucleotide sequence ID" value="XM_009848496.1"/>
</dbReference>
<dbReference type="PANTHER" id="PTHR33324">
    <property type="entry name" value="EXPRESSED PROTEIN"/>
    <property type="match status" value="1"/>
</dbReference>
<evidence type="ECO:0000256" key="1">
    <source>
        <dbReference type="SAM" id="MobiDB-lite"/>
    </source>
</evidence>
<dbReference type="PANTHER" id="PTHR33324:SF2">
    <property type="entry name" value="MYB_SANT-LIKE DNA-BINDING DOMAIN-CONTAINING PROTEIN"/>
    <property type="match status" value="1"/>
</dbReference>
<dbReference type="VEuPathDB" id="FungiDB:H257_19350"/>
<reference evidence="2" key="1">
    <citation type="submission" date="2013-12" db="EMBL/GenBank/DDBJ databases">
        <title>The Genome Sequence of Aphanomyces astaci APO3.</title>
        <authorList>
            <consortium name="The Broad Institute Genomics Platform"/>
            <person name="Russ C."/>
            <person name="Tyler B."/>
            <person name="van West P."/>
            <person name="Dieguez-Uribeondo J."/>
            <person name="Young S.K."/>
            <person name="Zeng Q."/>
            <person name="Gargeya S."/>
            <person name="Fitzgerald M."/>
            <person name="Abouelleil A."/>
            <person name="Alvarado L."/>
            <person name="Chapman S.B."/>
            <person name="Gainer-Dewar J."/>
            <person name="Goldberg J."/>
            <person name="Griggs A."/>
            <person name="Gujja S."/>
            <person name="Hansen M."/>
            <person name="Howarth C."/>
            <person name="Imamovic A."/>
            <person name="Ireland A."/>
            <person name="Larimer J."/>
            <person name="McCowan C."/>
            <person name="Murphy C."/>
            <person name="Pearson M."/>
            <person name="Poon T.W."/>
            <person name="Priest M."/>
            <person name="Roberts A."/>
            <person name="Saif S."/>
            <person name="Shea T."/>
            <person name="Sykes S."/>
            <person name="Wortman J."/>
            <person name="Nusbaum C."/>
            <person name="Birren B."/>
        </authorList>
    </citation>
    <scope>NUCLEOTIDE SEQUENCE [LARGE SCALE GENOMIC DNA]</scope>
    <source>
        <strain evidence="2">APO3</strain>
    </source>
</reference>
<gene>
    <name evidence="2" type="ORF">H257_19350</name>
</gene>
<dbReference type="EMBL" id="KI913623">
    <property type="protein sequence ID" value="ETV63719.1"/>
    <property type="molecule type" value="Genomic_DNA"/>
</dbReference>
<dbReference type="AlphaFoldDB" id="W4F9X4"/>
<feature type="region of interest" description="Disordered" evidence="1">
    <location>
        <begin position="78"/>
        <end position="107"/>
    </location>
</feature>
<proteinExistence type="predicted"/>
<dbReference type="OrthoDB" id="124458at2759"/>
<evidence type="ECO:0000313" key="2">
    <source>
        <dbReference type="EMBL" id="ETV63719.1"/>
    </source>
</evidence>
<dbReference type="GeneID" id="20821346"/>
<name>W4F9X4_APHAT</name>
<accession>W4F9X4</accession>